<protein>
    <submittedName>
        <fullName evidence="4">NADAR family protein</fullName>
    </submittedName>
</protein>
<dbReference type="Pfam" id="PF08719">
    <property type="entry name" value="NADAR"/>
    <property type="match status" value="1"/>
</dbReference>
<evidence type="ECO:0000256" key="2">
    <source>
        <dbReference type="ARBA" id="ARBA00000751"/>
    </source>
</evidence>
<accession>A0A8J6ZW78</accession>
<evidence type="ECO:0000313" key="4">
    <source>
        <dbReference type="EMBL" id="MBE9026286.1"/>
    </source>
</evidence>
<dbReference type="AlphaFoldDB" id="A0A8J6ZW78"/>
<reference evidence="4" key="1">
    <citation type="submission" date="2020-10" db="EMBL/GenBank/DDBJ databases">
        <authorList>
            <person name="Castelo-Branco R."/>
            <person name="Eusebio N."/>
            <person name="Adriana R."/>
            <person name="Vieira A."/>
            <person name="Brugerolle De Fraissinette N."/>
            <person name="Rezende De Castro R."/>
            <person name="Schneider M.P."/>
            <person name="Vasconcelos V."/>
            <person name="Leao P.N."/>
        </authorList>
    </citation>
    <scope>NUCLEOTIDE SEQUENCE</scope>
    <source>
        <strain evidence="4">LEGE 12446</strain>
    </source>
</reference>
<gene>
    <name evidence="4" type="ORF">IQ276_28850</name>
</gene>
<dbReference type="EMBL" id="JADEXS010000569">
    <property type="protein sequence ID" value="MBE9026286.1"/>
    <property type="molecule type" value="Genomic_DNA"/>
</dbReference>
<dbReference type="InterPro" id="IPR037238">
    <property type="entry name" value="YbiA-like_sf"/>
</dbReference>
<name>A0A8J6ZW78_DESMC</name>
<keyword evidence="5" id="KW-1185">Reference proteome</keyword>
<dbReference type="Gene3D" id="1.10.357.40">
    <property type="entry name" value="YbiA-like"/>
    <property type="match status" value="1"/>
</dbReference>
<evidence type="ECO:0000259" key="3">
    <source>
        <dbReference type="Pfam" id="PF08719"/>
    </source>
</evidence>
<comment type="caution">
    <text evidence="4">The sequence shown here is derived from an EMBL/GenBank/DDBJ whole genome shotgun (WGS) entry which is preliminary data.</text>
</comment>
<comment type="catalytic activity">
    <reaction evidence="1">
        <text>5-amino-6-(5-phospho-D-ribosylamino)uracil + H2O = 5,6-diaminouracil + D-ribose 5-phosphate</text>
        <dbReference type="Rhea" id="RHEA:55020"/>
        <dbReference type="ChEBI" id="CHEBI:15377"/>
        <dbReference type="ChEBI" id="CHEBI:46252"/>
        <dbReference type="ChEBI" id="CHEBI:58453"/>
        <dbReference type="ChEBI" id="CHEBI:78346"/>
    </reaction>
</comment>
<proteinExistence type="predicted"/>
<evidence type="ECO:0000256" key="1">
    <source>
        <dbReference type="ARBA" id="ARBA00000022"/>
    </source>
</evidence>
<dbReference type="SUPFAM" id="SSF143990">
    <property type="entry name" value="YbiA-like"/>
    <property type="match status" value="1"/>
</dbReference>
<feature type="domain" description="NADAR" evidence="3">
    <location>
        <begin position="4"/>
        <end position="142"/>
    </location>
</feature>
<comment type="catalytic activity">
    <reaction evidence="2">
        <text>2,5-diamino-6-hydroxy-4-(5-phosphoribosylamino)-pyrimidine + H2O = 2,5,6-triamino-4-hydroxypyrimidine + D-ribose 5-phosphate</text>
        <dbReference type="Rhea" id="RHEA:23436"/>
        <dbReference type="ChEBI" id="CHEBI:15377"/>
        <dbReference type="ChEBI" id="CHEBI:58614"/>
        <dbReference type="ChEBI" id="CHEBI:78346"/>
        <dbReference type="ChEBI" id="CHEBI:137796"/>
    </reaction>
</comment>
<sequence>MTIYFYSIREQYGCFSNFSPHGFELDGLYWPTSEHYFQAQKFVGTPHAEQIRLVKMPKDAARMGRERKRPLRQDWEQVKDNIMRQAVLCKFQTHTDIRDILLSTGDEEIVENSPIDFYWGCGADGSGKNMLGKILVEVREILCHAYSTDIDNSTVE</sequence>
<dbReference type="NCBIfam" id="TIGR02464">
    <property type="entry name" value="ribofla_fusion"/>
    <property type="match status" value="1"/>
</dbReference>
<dbReference type="CDD" id="cd15457">
    <property type="entry name" value="NADAR"/>
    <property type="match status" value="1"/>
</dbReference>
<dbReference type="InterPro" id="IPR012816">
    <property type="entry name" value="NADAR"/>
</dbReference>
<dbReference type="RefSeq" id="WP_193921947.1">
    <property type="nucleotide sequence ID" value="NZ_JADEXS020000001.1"/>
</dbReference>
<evidence type="ECO:0000313" key="5">
    <source>
        <dbReference type="Proteomes" id="UP000622533"/>
    </source>
</evidence>
<organism evidence="4 5">
    <name type="scientific">Desmonostoc muscorum LEGE 12446</name>
    <dbReference type="NCBI Taxonomy" id="1828758"/>
    <lineage>
        <taxon>Bacteria</taxon>
        <taxon>Bacillati</taxon>
        <taxon>Cyanobacteriota</taxon>
        <taxon>Cyanophyceae</taxon>
        <taxon>Nostocales</taxon>
        <taxon>Nostocaceae</taxon>
        <taxon>Desmonostoc</taxon>
    </lineage>
</organism>
<dbReference type="Proteomes" id="UP000622533">
    <property type="component" value="Unassembled WGS sequence"/>
</dbReference>